<dbReference type="SUPFAM" id="SSF52833">
    <property type="entry name" value="Thioredoxin-like"/>
    <property type="match status" value="1"/>
</dbReference>
<dbReference type="PROSITE" id="PS50404">
    <property type="entry name" value="GST_NTER"/>
    <property type="match status" value="1"/>
</dbReference>
<organism evidence="5 6">
    <name type="scientific">Rotaria sordida</name>
    <dbReference type="NCBI Taxonomy" id="392033"/>
    <lineage>
        <taxon>Eukaryota</taxon>
        <taxon>Metazoa</taxon>
        <taxon>Spiralia</taxon>
        <taxon>Gnathifera</taxon>
        <taxon>Rotifera</taxon>
        <taxon>Eurotatoria</taxon>
        <taxon>Bdelloidea</taxon>
        <taxon>Philodinida</taxon>
        <taxon>Philodinidae</taxon>
        <taxon>Rotaria</taxon>
    </lineage>
</organism>
<dbReference type="EC" id="2.5.1.18" evidence="1"/>
<comment type="catalytic activity">
    <reaction evidence="3">
        <text>RX + glutathione = an S-substituted glutathione + a halide anion + H(+)</text>
        <dbReference type="Rhea" id="RHEA:16437"/>
        <dbReference type="ChEBI" id="CHEBI:15378"/>
        <dbReference type="ChEBI" id="CHEBI:16042"/>
        <dbReference type="ChEBI" id="CHEBI:17792"/>
        <dbReference type="ChEBI" id="CHEBI:57925"/>
        <dbReference type="ChEBI" id="CHEBI:90779"/>
        <dbReference type="EC" id="2.5.1.18"/>
    </reaction>
</comment>
<dbReference type="InterPro" id="IPR036249">
    <property type="entry name" value="Thioredoxin-like_sf"/>
</dbReference>
<dbReference type="CDD" id="cd03039">
    <property type="entry name" value="GST_N_Sigma_like"/>
    <property type="match status" value="1"/>
</dbReference>
<evidence type="ECO:0000256" key="3">
    <source>
        <dbReference type="ARBA" id="ARBA00047960"/>
    </source>
</evidence>
<dbReference type="GO" id="GO:0006749">
    <property type="term" value="P:glutathione metabolic process"/>
    <property type="evidence" value="ECO:0007669"/>
    <property type="project" value="TreeGrafter"/>
</dbReference>
<feature type="domain" description="GST N-terminal" evidence="4">
    <location>
        <begin position="1"/>
        <end position="66"/>
    </location>
</feature>
<gene>
    <name evidence="5" type="ORF">FNK824_LOCUS11538</name>
</gene>
<dbReference type="InterPro" id="IPR050213">
    <property type="entry name" value="GST_superfamily"/>
</dbReference>
<evidence type="ECO:0000313" key="5">
    <source>
        <dbReference type="EMBL" id="CAF3738571.1"/>
    </source>
</evidence>
<feature type="non-terminal residue" evidence="5">
    <location>
        <position position="1"/>
    </location>
</feature>
<proteinExistence type="predicted"/>
<evidence type="ECO:0000259" key="4">
    <source>
        <dbReference type="PROSITE" id="PS50404"/>
    </source>
</evidence>
<dbReference type="EMBL" id="CAJOBE010001377">
    <property type="protein sequence ID" value="CAF3738571.1"/>
    <property type="molecule type" value="Genomic_DNA"/>
</dbReference>
<dbReference type="AlphaFoldDB" id="A0A818XKE8"/>
<comment type="caution">
    <text evidence="5">The sequence shown here is derived from an EMBL/GenBank/DDBJ whole genome shotgun (WGS) entry which is preliminary data.</text>
</comment>
<evidence type="ECO:0000313" key="6">
    <source>
        <dbReference type="Proteomes" id="UP000663874"/>
    </source>
</evidence>
<evidence type="ECO:0000256" key="2">
    <source>
        <dbReference type="ARBA" id="ARBA00022679"/>
    </source>
</evidence>
<dbReference type="Gene3D" id="1.20.1050.130">
    <property type="match status" value="1"/>
</dbReference>
<name>A0A818XKE8_9BILA</name>
<dbReference type="PANTHER" id="PTHR11571:SF224">
    <property type="entry name" value="HEMATOPOIETIC PROSTAGLANDIN D SYNTHASE"/>
    <property type="match status" value="1"/>
</dbReference>
<dbReference type="PANTHER" id="PTHR11571">
    <property type="entry name" value="GLUTATHIONE S-TRANSFERASE"/>
    <property type="match status" value="1"/>
</dbReference>
<sequence length="95" mass="10911">RGEVSRLILTAARQKFEGIRYPENEWPSHKSEMSLGQMRVLEIDDVKLPQSMTIARFLAHQFHLAGKNNLEQAKIEAVADTTTDLLNKFGPIIWY</sequence>
<keyword evidence="2" id="KW-0808">Transferase</keyword>
<reference evidence="5" key="1">
    <citation type="submission" date="2021-02" db="EMBL/GenBank/DDBJ databases">
        <authorList>
            <person name="Nowell W R."/>
        </authorList>
    </citation>
    <scope>NUCLEOTIDE SEQUENCE</scope>
</reference>
<protein>
    <recommendedName>
        <fullName evidence="1">glutathione transferase</fullName>
        <ecNumber evidence="1">2.5.1.18</ecNumber>
    </recommendedName>
</protein>
<dbReference type="InterPro" id="IPR004045">
    <property type="entry name" value="Glutathione_S-Trfase_N"/>
</dbReference>
<accession>A0A818XKE8</accession>
<dbReference type="GO" id="GO:0004364">
    <property type="term" value="F:glutathione transferase activity"/>
    <property type="evidence" value="ECO:0007669"/>
    <property type="project" value="UniProtKB-EC"/>
</dbReference>
<evidence type="ECO:0000256" key="1">
    <source>
        <dbReference type="ARBA" id="ARBA00012452"/>
    </source>
</evidence>
<dbReference type="Proteomes" id="UP000663874">
    <property type="component" value="Unassembled WGS sequence"/>
</dbReference>